<dbReference type="InterPro" id="IPR002933">
    <property type="entry name" value="Peptidase_M20"/>
</dbReference>
<feature type="region of interest" description="Disordered" evidence="3">
    <location>
        <begin position="376"/>
        <end position="416"/>
    </location>
</feature>
<dbReference type="InterPro" id="IPR036264">
    <property type="entry name" value="Bact_exopeptidase_dim_dom"/>
</dbReference>
<gene>
    <name evidence="5" type="ORF">GCM10023220_31770</name>
</gene>
<keyword evidence="2" id="KW-0378">Hydrolase</keyword>
<protein>
    <submittedName>
        <fullName evidence="5">M20 family metallopeptidase</fullName>
    </submittedName>
</protein>
<dbReference type="RefSeq" id="WP_345620274.1">
    <property type="nucleotide sequence ID" value="NZ_BAABIG010000026.1"/>
</dbReference>
<sequence length="416" mass="41931">MSGLSLPVMLADLEELVRCESFSADHAAVARSAEVVGALGTRLLGAAPEVLVLGGVTHLRWRFGTPRVLLVGHHDTVWPPGSLRDHPWSVADGTARGPGVLDMKAGLVQMLHALASLPSPDGVCVVVNGDEEVSSATSRELIEESARGCAAAFVLEAAADERGTLKTARKGTSRYEVVVRGRAAHAGQEPHKGVNAAVEAAHQVLAVAGLGDAPGTAGPAATPSGPGATTVTPTLLSAGSARNTVPALARLSVDVRVPSAAAQDRVDAAMRALTARTPGARLEVRGGGRRPPLEPESSAALFALAARLAAELGQGPLRGTAVGGASDGNHTAAVGCPTLDGLGGVGAGAHADTEYVEVAWMVPRARLLARLVAHTTTTGPAGTTGPTDRPDPTDPTDPTGRNGLAEGAPAGNRGPA</sequence>
<keyword evidence="6" id="KW-1185">Reference proteome</keyword>
<dbReference type="Gene3D" id="3.30.70.360">
    <property type="match status" value="1"/>
</dbReference>
<dbReference type="SUPFAM" id="SSF55031">
    <property type="entry name" value="Bacterial exopeptidase dimerisation domain"/>
    <property type="match status" value="1"/>
</dbReference>
<evidence type="ECO:0000313" key="5">
    <source>
        <dbReference type="EMBL" id="GAA4800900.1"/>
    </source>
</evidence>
<dbReference type="Proteomes" id="UP001501265">
    <property type="component" value="Unassembled WGS sequence"/>
</dbReference>
<proteinExistence type="predicted"/>
<dbReference type="Pfam" id="PF01546">
    <property type="entry name" value="Peptidase_M20"/>
    <property type="match status" value="1"/>
</dbReference>
<dbReference type="InterPro" id="IPR017150">
    <property type="entry name" value="Pept_M20_glutamate_carboxypep"/>
</dbReference>
<dbReference type="InterPro" id="IPR011650">
    <property type="entry name" value="Peptidase_M20_dimer"/>
</dbReference>
<evidence type="ECO:0000259" key="4">
    <source>
        <dbReference type="Pfam" id="PF07687"/>
    </source>
</evidence>
<evidence type="ECO:0000256" key="3">
    <source>
        <dbReference type="SAM" id="MobiDB-lite"/>
    </source>
</evidence>
<reference evidence="6" key="1">
    <citation type="journal article" date="2019" name="Int. J. Syst. Evol. Microbiol.">
        <title>The Global Catalogue of Microorganisms (GCM) 10K type strain sequencing project: providing services to taxonomists for standard genome sequencing and annotation.</title>
        <authorList>
            <consortium name="The Broad Institute Genomics Platform"/>
            <consortium name="The Broad Institute Genome Sequencing Center for Infectious Disease"/>
            <person name="Wu L."/>
            <person name="Ma J."/>
        </authorList>
    </citation>
    <scope>NUCLEOTIDE SEQUENCE [LARGE SCALE GENOMIC DNA]</scope>
    <source>
        <strain evidence="6">JCM 18081</strain>
    </source>
</reference>
<dbReference type="PANTHER" id="PTHR43808:SF9">
    <property type="entry name" value="BLL0789 PROTEIN"/>
    <property type="match status" value="1"/>
</dbReference>
<keyword evidence="1" id="KW-0479">Metal-binding</keyword>
<dbReference type="PIRSF" id="PIRSF037238">
    <property type="entry name" value="Carboxypeptidase_G2"/>
    <property type="match status" value="1"/>
</dbReference>
<organism evidence="5 6">
    <name type="scientific">Streptomyces ziwulingensis</name>
    <dbReference type="NCBI Taxonomy" id="1045501"/>
    <lineage>
        <taxon>Bacteria</taxon>
        <taxon>Bacillati</taxon>
        <taxon>Actinomycetota</taxon>
        <taxon>Actinomycetes</taxon>
        <taxon>Kitasatosporales</taxon>
        <taxon>Streptomycetaceae</taxon>
        <taxon>Streptomyces</taxon>
    </lineage>
</organism>
<name>A0ABP9BUY5_9ACTN</name>
<dbReference type="Gene3D" id="3.40.630.10">
    <property type="entry name" value="Zn peptidases"/>
    <property type="match status" value="1"/>
</dbReference>
<dbReference type="SUPFAM" id="SSF53187">
    <property type="entry name" value="Zn-dependent exopeptidases"/>
    <property type="match status" value="1"/>
</dbReference>
<feature type="domain" description="Peptidase M20 dimerisation" evidence="4">
    <location>
        <begin position="167"/>
        <end position="273"/>
    </location>
</feature>
<dbReference type="Pfam" id="PF07687">
    <property type="entry name" value="M20_dimer"/>
    <property type="match status" value="1"/>
</dbReference>
<feature type="compositionally biased region" description="Low complexity" evidence="3">
    <location>
        <begin position="376"/>
        <end position="387"/>
    </location>
</feature>
<dbReference type="EMBL" id="BAABIG010000026">
    <property type="protein sequence ID" value="GAA4800900.1"/>
    <property type="molecule type" value="Genomic_DNA"/>
</dbReference>
<dbReference type="InterPro" id="IPR050072">
    <property type="entry name" value="Peptidase_M20A"/>
</dbReference>
<evidence type="ECO:0000313" key="6">
    <source>
        <dbReference type="Proteomes" id="UP001501265"/>
    </source>
</evidence>
<evidence type="ECO:0000256" key="1">
    <source>
        <dbReference type="ARBA" id="ARBA00022723"/>
    </source>
</evidence>
<evidence type="ECO:0000256" key="2">
    <source>
        <dbReference type="ARBA" id="ARBA00022801"/>
    </source>
</evidence>
<comment type="caution">
    <text evidence="5">The sequence shown here is derived from an EMBL/GenBank/DDBJ whole genome shotgun (WGS) entry which is preliminary data.</text>
</comment>
<accession>A0ABP9BUY5</accession>
<dbReference type="PANTHER" id="PTHR43808">
    <property type="entry name" value="ACETYLORNITHINE DEACETYLASE"/>
    <property type="match status" value="1"/>
</dbReference>